<dbReference type="Pfam" id="PF14652">
    <property type="entry name" value="DUF4457"/>
    <property type="match status" value="4"/>
</dbReference>
<dbReference type="Proteomes" id="UP001519460">
    <property type="component" value="Unassembled WGS sequence"/>
</dbReference>
<feature type="transmembrane region" description="Helical" evidence="2">
    <location>
        <begin position="128"/>
        <end position="149"/>
    </location>
</feature>
<feature type="compositionally biased region" description="Basic and acidic residues" evidence="1">
    <location>
        <begin position="1098"/>
        <end position="1112"/>
    </location>
</feature>
<feature type="compositionally biased region" description="Low complexity" evidence="1">
    <location>
        <begin position="502"/>
        <end position="513"/>
    </location>
</feature>
<feature type="transmembrane region" description="Helical" evidence="2">
    <location>
        <begin position="50"/>
        <end position="69"/>
    </location>
</feature>
<feature type="compositionally biased region" description="Basic and acidic residues" evidence="1">
    <location>
        <begin position="428"/>
        <end position="438"/>
    </location>
</feature>
<evidence type="ECO:0000256" key="1">
    <source>
        <dbReference type="SAM" id="MobiDB-lite"/>
    </source>
</evidence>
<feature type="compositionally biased region" description="Polar residues" evidence="1">
    <location>
        <begin position="739"/>
        <end position="755"/>
    </location>
</feature>
<feature type="transmembrane region" description="Helical" evidence="2">
    <location>
        <begin position="297"/>
        <end position="318"/>
    </location>
</feature>
<gene>
    <name evidence="5" type="ORF">BaRGS_00007488</name>
</gene>
<feature type="compositionally biased region" description="Basic and acidic residues" evidence="1">
    <location>
        <begin position="1606"/>
        <end position="1615"/>
    </location>
</feature>
<feature type="transmembrane region" description="Helical" evidence="2">
    <location>
        <begin position="76"/>
        <end position="95"/>
    </location>
</feature>
<dbReference type="Pfam" id="PF07779">
    <property type="entry name" value="Cas1_AcylT"/>
    <property type="match status" value="2"/>
</dbReference>
<organism evidence="5 6">
    <name type="scientific">Batillaria attramentaria</name>
    <dbReference type="NCBI Taxonomy" id="370345"/>
    <lineage>
        <taxon>Eukaryota</taxon>
        <taxon>Metazoa</taxon>
        <taxon>Spiralia</taxon>
        <taxon>Lophotrochozoa</taxon>
        <taxon>Mollusca</taxon>
        <taxon>Gastropoda</taxon>
        <taxon>Caenogastropoda</taxon>
        <taxon>Sorbeoconcha</taxon>
        <taxon>Cerithioidea</taxon>
        <taxon>Batillariidae</taxon>
        <taxon>Batillaria</taxon>
    </lineage>
</organism>
<feature type="compositionally biased region" description="Basic and acidic residues" evidence="1">
    <location>
        <begin position="1124"/>
        <end position="1135"/>
    </location>
</feature>
<feature type="transmembrane region" description="Helical" evidence="2">
    <location>
        <begin position="12"/>
        <end position="30"/>
    </location>
</feature>
<feature type="compositionally biased region" description="Polar residues" evidence="1">
    <location>
        <begin position="1275"/>
        <end position="1320"/>
    </location>
</feature>
<dbReference type="EMBL" id="JACVVK020000032">
    <property type="protein sequence ID" value="KAK7501363.1"/>
    <property type="molecule type" value="Genomic_DNA"/>
</dbReference>
<feature type="compositionally biased region" description="Basic residues" evidence="1">
    <location>
        <begin position="1113"/>
        <end position="1123"/>
    </location>
</feature>
<dbReference type="PANTHER" id="PTHR21534">
    <property type="entry name" value="KATANIN-INTERACTING PROTEIN"/>
    <property type="match status" value="1"/>
</dbReference>
<feature type="transmembrane region" description="Helical" evidence="2">
    <location>
        <begin position="330"/>
        <end position="347"/>
    </location>
</feature>
<feature type="region of interest" description="Disordered" evidence="1">
    <location>
        <begin position="644"/>
        <end position="765"/>
    </location>
</feature>
<feature type="compositionally biased region" description="Low complexity" evidence="1">
    <location>
        <begin position="646"/>
        <end position="668"/>
    </location>
</feature>
<feature type="compositionally biased region" description="Polar residues" evidence="1">
    <location>
        <begin position="1009"/>
        <end position="1020"/>
    </location>
</feature>
<feature type="non-terminal residue" evidence="5">
    <location>
        <position position="1"/>
    </location>
</feature>
<protein>
    <submittedName>
        <fullName evidence="5">Uncharacterized protein</fullName>
    </submittedName>
</protein>
<dbReference type="InterPro" id="IPR027859">
    <property type="entry name" value="KATNIP_dom"/>
</dbReference>
<feature type="region of interest" description="Disordered" evidence="1">
    <location>
        <begin position="973"/>
        <end position="1330"/>
    </location>
</feature>
<feature type="region of interest" description="Disordered" evidence="1">
    <location>
        <begin position="393"/>
        <end position="524"/>
    </location>
</feature>
<dbReference type="PANTHER" id="PTHR21534:SF0">
    <property type="entry name" value="KATANIN-INTERACTING PROTEIN"/>
    <property type="match status" value="1"/>
</dbReference>
<feature type="compositionally biased region" description="Low complexity" evidence="1">
    <location>
        <begin position="1181"/>
        <end position="1197"/>
    </location>
</feature>
<name>A0ABD0LQR9_9CAEN</name>
<feature type="compositionally biased region" description="Basic and acidic residues" evidence="1">
    <location>
        <begin position="692"/>
        <end position="702"/>
    </location>
</feature>
<feature type="domain" description="KATNIP" evidence="4">
    <location>
        <begin position="833"/>
        <end position="981"/>
    </location>
</feature>
<proteinExistence type="predicted"/>
<accession>A0ABD0LQR9</accession>
<comment type="caution">
    <text evidence="5">The sequence shown here is derived from an EMBL/GenBank/DDBJ whole genome shotgun (WGS) entry which is preliminary data.</text>
</comment>
<feature type="domain" description="KATNIP" evidence="4">
    <location>
        <begin position="1404"/>
        <end position="1559"/>
    </location>
</feature>
<feature type="region of interest" description="Disordered" evidence="1">
    <location>
        <begin position="1364"/>
        <end position="1383"/>
    </location>
</feature>
<keyword evidence="2" id="KW-0812">Transmembrane</keyword>
<dbReference type="InterPro" id="IPR026704">
    <property type="entry name" value="KATNIP"/>
</dbReference>
<feature type="compositionally biased region" description="Polar residues" evidence="1">
    <location>
        <begin position="453"/>
        <end position="464"/>
    </location>
</feature>
<feature type="region of interest" description="Disordered" evidence="1">
    <location>
        <begin position="1572"/>
        <end position="1619"/>
    </location>
</feature>
<feature type="compositionally biased region" description="Basic and acidic residues" evidence="1">
    <location>
        <begin position="1065"/>
        <end position="1077"/>
    </location>
</feature>
<dbReference type="InterPro" id="IPR012419">
    <property type="entry name" value="Cas1_AcylTrans_dom"/>
</dbReference>
<feature type="domain" description="Cas1p 10 TM acyl transferase" evidence="3">
    <location>
        <begin position="1"/>
        <end position="158"/>
    </location>
</feature>
<feature type="transmembrane region" description="Helical" evidence="2">
    <location>
        <begin position="258"/>
        <end position="277"/>
    </location>
</feature>
<evidence type="ECO:0000259" key="3">
    <source>
        <dbReference type="Pfam" id="PF07779"/>
    </source>
</evidence>
<feature type="compositionally biased region" description="Low complexity" evidence="1">
    <location>
        <begin position="1042"/>
        <end position="1063"/>
    </location>
</feature>
<reference evidence="5 6" key="1">
    <citation type="journal article" date="2023" name="Sci. Data">
        <title>Genome assembly of the Korean intertidal mud-creeper Batillaria attramentaria.</title>
        <authorList>
            <person name="Patra A.K."/>
            <person name="Ho P.T."/>
            <person name="Jun S."/>
            <person name="Lee S.J."/>
            <person name="Kim Y."/>
            <person name="Won Y.J."/>
        </authorList>
    </citation>
    <scope>NUCLEOTIDE SEQUENCE [LARGE SCALE GENOMIC DNA]</scope>
    <source>
        <strain evidence="5">Wonlab-2016</strain>
    </source>
</reference>
<keyword evidence="2" id="KW-1133">Transmembrane helix</keyword>
<feature type="compositionally biased region" description="Polar residues" evidence="1">
    <location>
        <begin position="1085"/>
        <end position="1097"/>
    </location>
</feature>
<feature type="domain" description="Cas1p 10 TM acyl transferase" evidence="3">
    <location>
        <begin position="159"/>
        <end position="334"/>
    </location>
</feature>
<feature type="compositionally biased region" description="Acidic residues" evidence="1">
    <location>
        <begin position="483"/>
        <end position="501"/>
    </location>
</feature>
<evidence type="ECO:0000256" key="2">
    <source>
        <dbReference type="SAM" id="Phobius"/>
    </source>
</evidence>
<feature type="domain" description="KATNIP" evidence="4">
    <location>
        <begin position="1798"/>
        <end position="1934"/>
    </location>
</feature>
<feature type="transmembrane region" description="Helical" evidence="2">
    <location>
        <begin position="175"/>
        <end position="192"/>
    </location>
</feature>
<evidence type="ECO:0000313" key="5">
    <source>
        <dbReference type="EMBL" id="KAK7501363.1"/>
    </source>
</evidence>
<sequence>TNFFMKENKYFTTVNFFLPFAYVMILGFFFTETTEKTSVMHRDQTEEWKGWMQLVILIYHLTGASKVLPVYMHIRLLVSCYLFLTGYAHFTYFWQRGDYSLLRFCMVLFRMNLLVVTLCFVMNRPYQFYYFVPLVSFWFLVVYLVMAIWPHVTQESVEDDSIHEWRFRWQLDRHSVVYGMLFAFGYQILLRYKLIEDNHRQHLFSRPISWTSYFTFSLLCSSKPQCNDIHSYIVFIPIVSYIMLRNVPGWLRTRYSSFFAWFGKISLELFICQYHIWLAADTHGVLVLLPSYPVLNVVVTSIILICVAHEVSVITHTLTKYAVPDDWKAMLRNLIVFLAILLPAPAVKEEVLPQYEEYLLLLQERNRLLKRLQRKDQKDVQLERKEKGFSIYMNGANTDLPAPSSGRVRPRVKTATESRNPAVVKLQDLQRKEAENSKRRVKTAPARERRRNWNVSSVDITTTDGQRKKLKAPEILSGKYADDFEEDDSDEKSDASEDDGISESVNSSTSSLSTPRRQKTSYLKRKAAAIREMENTVMLSLADVHKLRQSLETNSRIRQSVCLDMSTDESEDEREPPIEEEDEIEEDLVPAMDSVSLENLNKKQCKQMFGPTDTIVLEFAAPATKQGKVEKSLMLARKKDAPTDLPIRISSASKPPSSASTSRKSASSDQIHGSTGQSKDRAVKLPLSAGRRNTESREDSKAEASAVLRALQEENQKVERFAKGARPLPEPGNKGRPTSGHSQNRVPTPKNSSQEPGRRDSQDADQISSIVQRVLSMAPKQQRDLMKTISKIDDSVAEANGLKFPLNKPIKATAPLSSVTSSQGEKSGVEVTIEIKSNWGNASRVGLTEIQLLDSTGSLLPVAASGVSAHGSHEASGPPGILFNGKAKTTKERNMWSCRWTGRPVELCIQTGQGQQSHLGALRIWNWNKSITELDVGARHVRVFVGGTLVFDGEVDKGCGNHIFDYSKTISVSEKLKPSPSKSPLEAPGKLNRLTSPAKGSNPPHSPLPATSSSLSNRGLTSPLKGEIPSVPNDGHHHTFRSISRSSASSASSSGSHPSRPSSQNEERGQIRSETRTMMRPSGLARQTSWGSDQSSPENEHPDKDSMPEKKVSKTPRLTKRLAARLDGKASDTDTSKSNADSCEQKPPLPPDKSIQKSADKMARSSDKLAPKSSKSEPMKSPRALPTPSVGSTSGKGKVSDDEAETSIVEQLKDMGSKENKRKKDVPRWLSAGEAAELRGKTPSENGGSRKSTQSSKQQDDDDDIHSLLDEEFAQFSQSQAGSVPSTPQPSMSPEKSKSVASSNQGEASDSATPMQQIQNKRARWRTKQTEDLEETWGSLSFFNKSHRGRLSLDMADDILDEYLSSPTKKPDPVTQLPIPEEGFPEDDDSFVIPELPSGQELVINIQSTWGDKHYVGLTSIQVFASTGEQVQVKKISAEPSDINILPDYDRDPRVVVNLLDGVNRTRDDTHMWLAPFTAGKNHFVYLTLAKKYSIALIRIWNYNKSRIHSYRGAKDIIMTLDGTVIFKGEIARACGGVEGDTEAFGDTILFTMDEGILEAVSRNDDAFEGEMLSDEEDVPFQRPSTADNEDEEDKDRPFTRAAGQLKKEKEKETPRPTTSMVTFAGDILIYKTHKLELNFTATWGDLHYLGLTALEVVGKDGEAVPLSMSMLSASPCDITHLKGHERDDRTLDKLINGTVVTMSDEHMWLIPFSEGQNHTLTITFPQETLVSGLRIWNYNKSPEDTYRGARIVHISVNDRVISPPEGFLVRKGPGNCHFDFAQEITFTPADSSGSQATQSTVIYQLQLFSTWGDPYYVGLNGIEFYDASFNKITLTESNISAHPNSVAVLEQMQHDVRTPDKLIDGQNDTMDGRHMWLAPILPGMLNRVYVIFDQPTSVSMIKIWNYSKTPPRGVKDLALLVDDLLVYNGTLQAVRGGARGILPTAQGPQEYHTILFTDNKEVLRKEKHTIISKQQEDQDVQLLNDKKIVTKHADPNRANSGKPVNQALRPKTSVTEINKRRR</sequence>
<feature type="compositionally biased region" description="Basic and acidic residues" evidence="1">
    <location>
        <begin position="711"/>
        <end position="722"/>
    </location>
</feature>
<feature type="transmembrane region" description="Helical" evidence="2">
    <location>
        <begin position="101"/>
        <end position="121"/>
    </location>
</feature>
<evidence type="ECO:0000259" key="4">
    <source>
        <dbReference type="Pfam" id="PF14652"/>
    </source>
</evidence>
<keyword evidence="2" id="KW-0472">Membrane</keyword>
<evidence type="ECO:0000313" key="6">
    <source>
        <dbReference type="Proteomes" id="UP001519460"/>
    </source>
</evidence>
<feature type="region of interest" description="Disordered" evidence="1">
    <location>
        <begin position="1991"/>
        <end position="2023"/>
    </location>
</feature>
<keyword evidence="6" id="KW-1185">Reference proteome</keyword>
<feature type="compositionally biased region" description="Basic and acidic residues" evidence="1">
    <location>
        <begin position="1154"/>
        <end position="1180"/>
    </location>
</feature>
<feature type="domain" description="KATNIP" evidence="4">
    <location>
        <begin position="1638"/>
        <end position="1796"/>
    </location>
</feature>